<proteinExistence type="predicted"/>
<dbReference type="STRING" id="1423743.FD41_GL001138"/>
<evidence type="ECO:0000313" key="1">
    <source>
        <dbReference type="EMBL" id="GAF37873.1"/>
    </source>
</evidence>
<dbReference type="OrthoDB" id="9805740at2"/>
<reference evidence="1" key="1">
    <citation type="journal article" date="2014" name="Genome Announc.">
        <title>Draft Genome Sequences of Two Lactobacillus Strains, L. farraginis JCM 14108T and L. composti JCM 14202T, Isolated from Compost of Distilled Shochu Residue.</title>
        <authorList>
            <person name="Yuki M."/>
            <person name="Oshima K."/>
            <person name="Suda W."/>
            <person name="Kitahara M."/>
            <person name="Kitamura K."/>
            <person name="Iida T."/>
            <person name="Hattori M."/>
            <person name="Ohkuma M."/>
        </authorList>
    </citation>
    <scope>NUCLEOTIDE SEQUENCE [LARGE SCALE GENOMIC DNA]</scope>
    <source>
        <strain evidence="1">JCM 14108</strain>
    </source>
</reference>
<dbReference type="Proteomes" id="UP000051966">
    <property type="component" value="Unassembled WGS sequence"/>
</dbReference>
<name>X0PC80_9LACO</name>
<keyword evidence="4" id="KW-1185">Reference proteome</keyword>
<dbReference type="PATRIC" id="fig|1423743.5.peg.1175"/>
<reference evidence="2 4" key="2">
    <citation type="journal article" date="2015" name="Genome Announc.">
        <title>Expanding the biotechnology potential of lactobacilli through comparative genomics of 213 strains and associated genera.</title>
        <authorList>
            <person name="Sun Z."/>
            <person name="Harris H.M."/>
            <person name="McCann A."/>
            <person name="Guo C."/>
            <person name="Argimon S."/>
            <person name="Zhang W."/>
            <person name="Yang X."/>
            <person name="Jeffery I.B."/>
            <person name="Cooney J.C."/>
            <person name="Kagawa T.F."/>
            <person name="Liu W."/>
            <person name="Song Y."/>
            <person name="Salvetti E."/>
            <person name="Wrobel A."/>
            <person name="Rasinkangas P."/>
            <person name="Parkhill J."/>
            <person name="Rea M.C."/>
            <person name="O'Sullivan O."/>
            <person name="Ritari J."/>
            <person name="Douillard F.P."/>
            <person name="Paul Ross R."/>
            <person name="Yang R."/>
            <person name="Briner A.E."/>
            <person name="Felis G.E."/>
            <person name="de Vos W.M."/>
            <person name="Barrangou R."/>
            <person name="Klaenhammer T.R."/>
            <person name="Caufield P.W."/>
            <person name="Cui Y."/>
            <person name="Zhang H."/>
            <person name="O'Toole P.W."/>
        </authorList>
    </citation>
    <scope>NUCLEOTIDE SEQUENCE [LARGE SCALE GENOMIC DNA]</scope>
    <source>
        <strain evidence="2 4">DSM 18382</strain>
    </source>
</reference>
<organism evidence="1 3">
    <name type="scientific">Lentilactobacillus farraginis DSM 18382 = JCM 14108</name>
    <dbReference type="NCBI Taxonomy" id="1423743"/>
    <lineage>
        <taxon>Bacteria</taxon>
        <taxon>Bacillati</taxon>
        <taxon>Bacillota</taxon>
        <taxon>Bacilli</taxon>
        <taxon>Lactobacillales</taxon>
        <taxon>Lactobacillaceae</taxon>
        <taxon>Lentilactobacillus</taxon>
    </lineage>
</organism>
<evidence type="ECO:0000313" key="3">
    <source>
        <dbReference type="Proteomes" id="UP000019488"/>
    </source>
</evidence>
<protein>
    <submittedName>
        <fullName evidence="1">Predicted alpha-ribazole-5-phosphate synthase CblS for cobalamin biosynthesis</fullName>
    </submittedName>
</protein>
<dbReference type="RefSeq" id="WP_035181186.1">
    <property type="nucleotide sequence ID" value="NZ_AZFY01000127.1"/>
</dbReference>
<dbReference type="EMBL" id="BAKI01000051">
    <property type="protein sequence ID" value="GAF37873.1"/>
    <property type="molecule type" value="Genomic_DNA"/>
</dbReference>
<dbReference type="EMBL" id="AZFY01000127">
    <property type="protein sequence ID" value="KRM03615.1"/>
    <property type="molecule type" value="Genomic_DNA"/>
</dbReference>
<evidence type="ECO:0000313" key="4">
    <source>
        <dbReference type="Proteomes" id="UP000051966"/>
    </source>
</evidence>
<dbReference type="AlphaFoldDB" id="X0PC80"/>
<comment type="caution">
    <text evidence="1">The sequence shown here is derived from an EMBL/GenBank/DDBJ whole genome shotgun (WGS) entry which is preliminary data.</text>
</comment>
<evidence type="ECO:0000313" key="2">
    <source>
        <dbReference type="EMBL" id="KRM03615.1"/>
    </source>
</evidence>
<dbReference type="Proteomes" id="UP000019488">
    <property type="component" value="Unassembled WGS sequence"/>
</dbReference>
<gene>
    <name evidence="2" type="ORF">FD41_GL001138</name>
    <name evidence="1" type="ORF">JCM14108_2955</name>
</gene>
<sequence>MRYRDLTIEPFGDAGSLVIACDVSAGIGSKPADTVTVSPDVTAGFALRVPLMELFCFGAQPISVIDTIGNEMKPTGELMIAGLTRELKRAGLSAAMLNGSTEDNMPTTTTSIGVTVVGKTTRSLVGLNHHQPMSVYRLGEPLVGDAVKQHFIDLFSYDIIQKLRADSAVIDMLPVGSKGIAFEIGQLAATHYLTIENQELLNSAFMTQSAGPATVVLIGVDPINRQSFERRFPQVTYLLDLN</sequence>
<accession>X0PC80</accession>
<dbReference type="eggNOG" id="COG2144">
    <property type="taxonomic scope" value="Bacteria"/>
</dbReference>